<name>A0A0G0LDI3_9BACT</name>
<evidence type="ECO:0000313" key="1">
    <source>
        <dbReference type="EMBL" id="KKQ89968.1"/>
    </source>
</evidence>
<reference evidence="1" key="1">
    <citation type="journal article" date="2015" name="Nature">
        <title>rRNA introns, odd ribosomes, and small enigmatic genomes across a large radiation of phyla.</title>
        <authorList>
            <person name="Brown C.T."/>
            <person name="Hug L.A."/>
            <person name="Thomas B.C."/>
            <person name="Sharon I."/>
            <person name="Castelle C.J."/>
            <person name="Singh A."/>
            <person name="Wilkins M.J."/>
            <person name="Williams K.H."/>
            <person name="Banfield J.F."/>
        </authorList>
    </citation>
    <scope>NUCLEOTIDE SEQUENCE [LARGE SCALE GENOMIC DNA]</scope>
</reference>
<dbReference type="EMBL" id="LBVR01000047">
    <property type="protein sequence ID" value="KKQ89968.1"/>
    <property type="molecule type" value="Genomic_DNA"/>
</dbReference>
<proteinExistence type="predicted"/>
<gene>
    <name evidence="1" type="ORF">UT14_C0047G0005</name>
</gene>
<sequence>MDRGDAGVEAEEIMEKVEEKITLMKKRELSTAEIGDIALSVLKIRNQGAFLSYIAYFKIGKERRKVNLFKFLKGSATI</sequence>
<organism evidence="1">
    <name type="scientific">Candidatus Shapirobacteria bacterium GW2011_GWE1_38_92</name>
    <dbReference type="NCBI Taxonomy" id="1618489"/>
    <lineage>
        <taxon>Bacteria</taxon>
        <taxon>Candidatus Shapironibacteriota</taxon>
    </lineage>
</organism>
<protein>
    <recommendedName>
        <fullName evidence="2">ATP-cone domain-containing protein</fullName>
    </recommendedName>
</protein>
<evidence type="ECO:0008006" key="2">
    <source>
        <dbReference type="Google" id="ProtNLM"/>
    </source>
</evidence>
<dbReference type="AlphaFoldDB" id="A0A0G0LDI3"/>
<comment type="caution">
    <text evidence="1">The sequence shown here is derived from an EMBL/GenBank/DDBJ whole genome shotgun (WGS) entry which is preliminary data.</text>
</comment>
<dbReference type="Proteomes" id="UP000033841">
    <property type="component" value="Unassembled WGS sequence"/>
</dbReference>
<accession>A0A0G0LDI3</accession>